<name>A0ACC3NEI5_9PEZI</name>
<gene>
    <name evidence="1" type="ORF">LTR37_007133</name>
</gene>
<comment type="caution">
    <text evidence="1">The sequence shown here is derived from an EMBL/GenBank/DDBJ whole genome shotgun (WGS) entry which is preliminary data.</text>
</comment>
<evidence type="ECO:0000313" key="1">
    <source>
        <dbReference type="EMBL" id="KAK3715405.1"/>
    </source>
</evidence>
<organism evidence="1 2">
    <name type="scientific">Vermiconidia calcicola</name>
    <dbReference type="NCBI Taxonomy" id="1690605"/>
    <lineage>
        <taxon>Eukaryota</taxon>
        <taxon>Fungi</taxon>
        <taxon>Dikarya</taxon>
        <taxon>Ascomycota</taxon>
        <taxon>Pezizomycotina</taxon>
        <taxon>Dothideomycetes</taxon>
        <taxon>Dothideomycetidae</taxon>
        <taxon>Mycosphaerellales</taxon>
        <taxon>Extremaceae</taxon>
        <taxon>Vermiconidia</taxon>
    </lineage>
</organism>
<accession>A0ACC3NEI5</accession>
<keyword evidence="2" id="KW-1185">Reference proteome</keyword>
<reference evidence="1" key="1">
    <citation type="submission" date="2023-07" db="EMBL/GenBank/DDBJ databases">
        <title>Black Yeasts Isolated from many extreme environments.</title>
        <authorList>
            <person name="Coleine C."/>
            <person name="Stajich J.E."/>
            <person name="Selbmann L."/>
        </authorList>
    </citation>
    <scope>NUCLEOTIDE SEQUENCE</scope>
    <source>
        <strain evidence="1">CCFEE 5714</strain>
    </source>
</reference>
<dbReference type="Proteomes" id="UP001281147">
    <property type="component" value="Unassembled WGS sequence"/>
</dbReference>
<proteinExistence type="predicted"/>
<sequence>MPMNWTAEADAKLMATIVQVCNVRLTGDQMKEVASAMGSECTPKAITHRMAHFRKLGGTGKEVKAADGEEKSKKAATKAKKTAAAPKKIGGKGAKVKNEDADRTPSPAADGDGQLTPPDTGRAKRAGSKRNYAELAGENESADDADEEQDDGLDKKVKIEVGEDIGEGLRQGAEDEDEID</sequence>
<dbReference type="EMBL" id="JAUTXU010000049">
    <property type="protein sequence ID" value="KAK3715405.1"/>
    <property type="molecule type" value="Genomic_DNA"/>
</dbReference>
<evidence type="ECO:0000313" key="2">
    <source>
        <dbReference type="Proteomes" id="UP001281147"/>
    </source>
</evidence>
<protein>
    <submittedName>
        <fullName evidence="1">Uncharacterized protein</fullName>
    </submittedName>
</protein>